<dbReference type="PANTHER" id="PTHR30290">
    <property type="entry name" value="PERIPLASMIC BINDING COMPONENT OF ABC TRANSPORTER"/>
    <property type="match status" value="1"/>
</dbReference>
<reference evidence="5 6" key="1">
    <citation type="submission" date="2022-12" db="EMBL/GenBank/DDBJ databases">
        <title>Metagenome assembled genome from gulf of manar.</title>
        <authorList>
            <person name="Kohli P."/>
            <person name="Pk S."/>
            <person name="Venkata Ramana C."/>
            <person name="Sasikala C."/>
        </authorList>
    </citation>
    <scope>NUCLEOTIDE SEQUENCE [LARGE SCALE GENOMIC DNA]</scope>
    <source>
        <strain evidence="5">JB008</strain>
    </source>
</reference>
<dbReference type="PANTHER" id="PTHR30290:SF9">
    <property type="entry name" value="OLIGOPEPTIDE-BINDING PROTEIN APPA"/>
    <property type="match status" value="1"/>
</dbReference>
<dbReference type="Pfam" id="PF00496">
    <property type="entry name" value="SBP_bac_5"/>
    <property type="match status" value="1"/>
</dbReference>
<comment type="similarity">
    <text evidence="1">Belongs to the bacterial solute-binding protein 5 family.</text>
</comment>
<dbReference type="GO" id="GO:1904680">
    <property type="term" value="F:peptide transmembrane transporter activity"/>
    <property type="evidence" value="ECO:0007669"/>
    <property type="project" value="TreeGrafter"/>
</dbReference>
<dbReference type="GO" id="GO:0030288">
    <property type="term" value="C:outer membrane-bounded periplasmic space"/>
    <property type="evidence" value="ECO:0007669"/>
    <property type="project" value="UniProtKB-ARBA"/>
</dbReference>
<protein>
    <submittedName>
        <fullName evidence="5">ABC transporter substrate-binding protein</fullName>
    </submittedName>
</protein>
<dbReference type="InterPro" id="IPR000914">
    <property type="entry name" value="SBP_5_dom"/>
</dbReference>
<evidence type="ECO:0000256" key="1">
    <source>
        <dbReference type="ARBA" id="ARBA00005695"/>
    </source>
</evidence>
<proteinExistence type="inferred from homology"/>
<dbReference type="GO" id="GO:0043190">
    <property type="term" value="C:ATP-binding cassette (ABC) transporter complex"/>
    <property type="evidence" value="ECO:0007669"/>
    <property type="project" value="InterPro"/>
</dbReference>
<organism evidence="5 6">
    <name type="scientific">Candidatus Thalassospirochaeta sargassi</name>
    <dbReference type="NCBI Taxonomy" id="3119039"/>
    <lineage>
        <taxon>Bacteria</taxon>
        <taxon>Pseudomonadati</taxon>
        <taxon>Spirochaetota</taxon>
        <taxon>Spirochaetia</taxon>
        <taxon>Spirochaetales</taxon>
        <taxon>Spirochaetaceae</taxon>
        <taxon>Candidatus Thalassospirochaeta</taxon>
    </lineage>
</organism>
<evidence type="ECO:0000256" key="2">
    <source>
        <dbReference type="ARBA" id="ARBA00022448"/>
    </source>
</evidence>
<dbReference type="Gene3D" id="3.90.76.10">
    <property type="entry name" value="Dipeptide-binding Protein, Domain 1"/>
    <property type="match status" value="1"/>
</dbReference>
<dbReference type="Gene3D" id="3.40.190.10">
    <property type="entry name" value="Periplasmic binding protein-like II"/>
    <property type="match status" value="1"/>
</dbReference>
<dbReference type="InterPro" id="IPR030678">
    <property type="entry name" value="Peptide/Ni-bd"/>
</dbReference>
<sequence>MNAKRYLTELIAILLIASVTLFYSCSREEYTLEEIEEIKTDEENTLLSKTVSKPGGVPFEVGKVGGEWTSSVTADPKTFNLIVAHTDAESMAIIGSLYAYLADYDPYEREWKPDLASFKIAADEAAGTLDVIFTIRDDAFWTTYGSDEKIKVTSDDVVFWYNEVWGNPETNSSGYNGQFIQMEDGTSAHIDIEKIDDRRFSFHFPRIIANPILTCNMYFGPKHQYAPAYEEGGTDAMMDLFTVDTDVSQLACIGEYYLIEYTPGVRLVYARNPYFYKKDAAGISLPYREKSIAQIVPDQNTEFLLFKNGEKDSYTVRPEDLEDLLSIEEPDYTVYNGGASLRSSFVSFNQNPKALDDKYHQWFSKKEFRQAMSRLLNRERIIKQVYRGLAEPALGFFATANPYYNDSLKNEYTYDPHKAAELMNSIGITPDENGLMTDENGNHIEFDLVLGADSTVGVDIANIISDECAKAGITVNVKPLDFQKVVDMLMSTHDWHSVMISLGTNYWPTQGSNVWPSDGNLHLWHPNQESPATDWEARVDYLYNEGSFTVDRAKAEVIWDEYQGIILEQLPVLYLVHPLSFTAVRDKWGNVYYDTLGGLDTNYLFLKEE</sequence>
<feature type="domain" description="Solute-binding protein family 5" evidence="4">
    <location>
        <begin position="123"/>
        <end position="512"/>
    </location>
</feature>
<dbReference type="SUPFAM" id="SSF53850">
    <property type="entry name" value="Periplasmic binding protein-like II"/>
    <property type="match status" value="1"/>
</dbReference>
<name>A0AAJ1ICV8_9SPIO</name>
<dbReference type="AlphaFoldDB" id="A0AAJ1ICV8"/>
<accession>A0AAJ1ICV8</accession>
<gene>
    <name evidence="5" type="ORF">PQJ61_01695</name>
</gene>
<dbReference type="CDD" id="cd08500">
    <property type="entry name" value="PBP2_NikA_DppA_OppA_like_4"/>
    <property type="match status" value="1"/>
</dbReference>
<dbReference type="Proteomes" id="UP001221217">
    <property type="component" value="Unassembled WGS sequence"/>
</dbReference>
<dbReference type="PIRSF" id="PIRSF002741">
    <property type="entry name" value="MppA"/>
    <property type="match status" value="1"/>
</dbReference>
<dbReference type="PROSITE" id="PS51257">
    <property type="entry name" value="PROKAR_LIPOPROTEIN"/>
    <property type="match status" value="1"/>
</dbReference>
<keyword evidence="2" id="KW-0813">Transport</keyword>
<dbReference type="InterPro" id="IPR039424">
    <property type="entry name" value="SBP_5"/>
</dbReference>
<evidence type="ECO:0000313" key="6">
    <source>
        <dbReference type="Proteomes" id="UP001221217"/>
    </source>
</evidence>
<dbReference type="GO" id="GO:0015833">
    <property type="term" value="P:peptide transport"/>
    <property type="evidence" value="ECO:0007669"/>
    <property type="project" value="TreeGrafter"/>
</dbReference>
<evidence type="ECO:0000313" key="5">
    <source>
        <dbReference type="EMBL" id="MDC7225458.1"/>
    </source>
</evidence>
<evidence type="ECO:0000259" key="4">
    <source>
        <dbReference type="Pfam" id="PF00496"/>
    </source>
</evidence>
<dbReference type="EMBL" id="JAQQAL010000006">
    <property type="protein sequence ID" value="MDC7225458.1"/>
    <property type="molecule type" value="Genomic_DNA"/>
</dbReference>
<keyword evidence="3" id="KW-0732">Signal</keyword>
<evidence type="ECO:0000256" key="3">
    <source>
        <dbReference type="ARBA" id="ARBA00022729"/>
    </source>
</evidence>
<comment type="caution">
    <text evidence="5">The sequence shown here is derived from an EMBL/GenBank/DDBJ whole genome shotgun (WGS) entry which is preliminary data.</text>
</comment>
<dbReference type="Gene3D" id="3.10.105.10">
    <property type="entry name" value="Dipeptide-binding Protein, Domain 3"/>
    <property type="match status" value="1"/>
</dbReference>